<dbReference type="Proteomes" id="UP000249633">
    <property type="component" value="Unassembled WGS sequence"/>
</dbReference>
<keyword evidence="5" id="KW-0574">Periplasm</keyword>
<keyword evidence="3" id="KW-0813">Transport</keyword>
<proteinExistence type="predicted"/>
<evidence type="ECO:0000259" key="10">
    <source>
        <dbReference type="Pfam" id="PF00127"/>
    </source>
</evidence>
<evidence type="ECO:0000256" key="9">
    <source>
        <dbReference type="PIRSR" id="PIRSR602386-1"/>
    </source>
</evidence>
<dbReference type="NCBIfam" id="TIGR02375">
    <property type="entry name" value="pseudoazurin"/>
    <property type="match status" value="1"/>
</dbReference>
<evidence type="ECO:0000256" key="8">
    <source>
        <dbReference type="NCBIfam" id="TIGR02375"/>
    </source>
</evidence>
<sequence>MLNAGKDGTMVFEPSFIKVAVGDTVVFTPTEKAAHNSASLLLPAGAKPWKGAPDTEVKVKIEKEGVYLYACEPHKVMGMVGVIQAGKPVNLAEAKAGATKEQTSFAMGKDRFDKALAQVK</sequence>
<dbReference type="InterPro" id="IPR001235">
    <property type="entry name" value="Copper_blue_Plastocyanin"/>
</dbReference>
<comment type="subcellular location">
    <subcellularLocation>
        <location evidence="1">Periplasm</location>
    </subcellularLocation>
</comment>
<evidence type="ECO:0000256" key="5">
    <source>
        <dbReference type="ARBA" id="ARBA00022764"/>
    </source>
</evidence>
<dbReference type="Gene3D" id="2.60.40.420">
    <property type="entry name" value="Cupredoxins - blue copper proteins"/>
    <property type="match status" value="1"/>
</dbReference>
<accession>A0A2W5F7I4</accession>
<dbReference type="InterPro" id="IPR002386">
    <property type="entry name" value="Amicyanin/Pseudoazurin"/>
</dbReference>
<organism evidence="11 12">
    <name type="scientific">Roseateles depolymerans</name>
    <dbReference type="NCBI Taxonomy" id="76731"/>
    <lineage>
        <taxon>Bacteria</taxon>
        <taxon>Pseudomonadati</taxon>
        <taxon>Pseudomonadota</taxon>
        <taxon>Betaproteobacteria</taxon>
        <taxon>Burkholderiales</taxon>
        <taxon>Sphaerotilaceae</taxon>
        <taxon>Roseateles</taxon>
    </lineage>
</organism>
<protein>
    <recommendedName>
        <fullName evidence="2 8">Pseudoazurin</fullName>
    </recommendedName>
</protein>
<dbReference type="GO" id="GO:0009055">
    <property type="term" value="F:electron transfer activity"/>
    <property type="evidence" value="ECO:0007669"/>
    <property type="project" value="InterPro"/>
</dbReference>
<feature type="binding site" evidence="9">
    <location>
        <position position="74"/>
    </location>
    <ligand>
        <name>Cu cation</name>
        <dbReference type="ChEBI" id="CHEBI:23378"/>
    </ligand>
</feature>
<name>A0A2W5F7I4_9BURK</name>
<evidence type="ECO:0000256" key="1">
    <source>
        <dbReference type="ARBA" id="ARBA00004418"/>
    </source>
</evidence>
<reference evidence="11 12" key="1">
    <citation type="submission" date="2017-08" db="EMBL/GenBank/DDBJ databases">
        <title>Infants hospitalized years apart are colonized by the same room-sourced microbial strains.</title>
        <authorList>
            <person name="Brooks B."/>
            <person name="Olm M.R."/>
            <person name="Firek B.A."/>
            <person name="Baker R."/>
            <person name="Thomas B.C."/>
            <person name="Morowitz M.J."/>
            <person name="Banfield J.F."/>
        </authorList>
    </citation>
    <scope>NUCLEOTIDE SEQUENCE [LARGE SCALE GENOMIC DNA]</scope>
    <source>
        <strain evidence="11">S2_012_000_R2_81</strain>
    </source>
</reference>
<dbReference type="Pfam" id="PF00127">
    <property type="entry name" value="Copper-bind"/>
    <property type="match status" value="1"/>
</dbReference>
<dbReference type="EMBL" id="QFOD01000034">
    <property type="protein sequence ID" value="PZP27172.1"/>
    <property type="molecule type" value="Genomic_DNA"/>
</dbReference>
<dbReference type="InterPro" id="IPR012745">
    <property type="entry name" value="Pseudoazurin"/>
</dbReference>
<evidence type="ECO:0000256" key="4">
    <source>
        <dbReference type="ARBA" id="ARBA00022723"/>
    </source>
</evidence>
<evidence type="ECO:0000313" key="11">
    <source>
        <dbReference type="EMBL" id="PZP27172.1"/>
    </source>
</evidence>
<evidence type="ECO:0000256" key="3">
    <source>
        <dbReference type="ARBA" id="ARBA00022448"/>
    </source>
</evidence>
<evidence type="ECO:0000256" key="2">
    <source>
        <dbReference type="ARBA" id="ARBA00016984"/>
    </source>
</evidence>
<gene>
    <name evidence="11" type="ORF">DI603_22540</name>
</gene>
<feature type="domain" description="Blue (type 1) copper" evidence="10">
    <location>
        <begin position="2"/>
        <end position="84"/>
    </location>
</feature>
<dbReference type="PRINTS" id="PR00155">
    <property type="entry name" value="AMICYANIN"/>
</dbReference>
<comment type="caution">
    <text evidence="11">The sequence shown here is derived from an EMBL/GenBank/DDBJ whole genome shotgun (WGS) entry which is preliminary data.</text>
</comment>
<dbReference type="GO" id="GO:0005507">
    <property type="term" value="F:copper ion binding"/>
    <property type="evidence" value="ECO:0007669"/>
    <property type="project" value="UniProtKB-UniRule"/>
</dbReference>
<feature type="binding site" evidence="9">
    <location>
        <position position="71"/>
    </location>
    <ligand>
        <name>Cu cation</name>
        <dbReference type="ChEBI" id="CHEBI:23378"/>
    </ligand>
</feature>
<keyword evidence="4 9" id="KW-0479">Metal-binding</keyword>
<evidence type="ECO:0000256" key="7">
    <source>
        <dbReference type="ARBA" id="ARBA00023008"/>
    </source>
</evidence>
<dbReference type="PRINTS" id="PR00156">
    <property type="entry name" value="COPPERBLUE"/>
</dbReference>
<feature type="binding site" evidence="9">
    <location>
        <position position="79"/>
    </location>
    <ligand>
        <name>Cu cation</name>
        <dbReference type="ChEBI" id="CHEBI:23378"/>
    </ligand>
</feature>
<dbReference type="InterPro" id="IPR008972">
    <property type="entry name" value="Cupredoxin"/>
</dbReference>
<dbReference type="GO" id="GO:0042597">
    <property type="term" value="C:periplasmic space"/>
    <property type="evidence" value="ECO:0007669"/>
    <property type="project" value="UniProtKB-SubCell"/>
</dbReference>
<feature type="binding site" evidence="9">
    <location>
        <position position="35"/>
    </location>
    <ligand>
        <name>Cu cation</name>
        <dbReference type="ChEBI" id="CHEBI:23378"/>
    </ligand>
</feature>
<dbReference type="SUPFAM" id="SSF49503">
    <property type="entry name" value="Cupredoxins"/>
    <property type="match status" value="1"/>
</dbReference>
<dbReference type="InterPro" id="IPR028871">
    <property type="entry name" value="BlueCu_1_BS"/>
</dbReference>
<keyword evidence="7 9" id="KW-0186">Copper</keyword>
<dbReference type="AlphaFoldDB" id="A0A2W5F7I4"/>
<evidence type="ECO:0000313" key="12">
    <source>
        <dbReference type="Proteomes" id="UP000249633"/>
    </source>
</evidence>
<dbReference type="PROSITE" id="PS00196">
    <property type="entry name" value="COPPER_BLUE"/>
    <property type="match status" value="1"/>
</dbReference>
<comment type="cofactor">
    <cofactor evidence="9">
        <name>Cu cation</name>
        <dbReference type="ChEBI" id="CHEBI:23378"/>
    </cofactor>
    <text evidence="9">Binds 1 copper ion per subunit.</text>
</comment>
<evidence type="ECO:0000256" key="6">
    <source>
        <dbReference type="ARBA" id="ARBA00022982"/>
    </source>
</evidence>
<dbReference type="InterPro" id="IPR000923">
    <property type="entry name" value="BlueCu_1"/>
</dbReference>
<keyword evidence="6" id="KW-0249">Electron transport</keyword>